<keyword evidence="1" id="KW-0472">Membrane</keyword>
<dbReference type="AlphaFoldDB" id="A0A1H2ZJD5"/>
<feature type="transmembrane region" description="Helical" evidence="1">
    <location>
        <begin position="78"/>
        <end position="98"/>
    </location>
</feature>
<feature type="transmembrane region" description="Helical" evidence="1">
    <location>
        <begin position="47"/>
        <end position="66"/>
    </location>
</feature>
<name>A0A1H2ZJD5_9BACL</name>
<gene>
    <name evidence="2" type="ORF">SAMN05444487_11193</name>
</gene>
<accession>A0A1H2ZJD5</accession>
<keyword evidence="3" id="KW-1185">Reference proteome</keyword>
<keyword evidence="1" id="KW-0812">Transmembrane</keyword>
<dbReference type="Pfam" id="PF07099">
    <property type="entry name" value="DUF1361"/>
    <property type="match status" value="1"/>
</dbReference>
<feature type="transmembrane region" description="Helical" evidence="1">
    <location>
        <begin position="20"/>
        <end position="41"/>
    </location>
</feature>
<evidence type="ECO:0000313" key="2">
    <source>
        <dbReference type="EMBL" id="SDX17485.1"/>
    </source>
</evidence>
<dbReference type="Proteomes" id="UP000198534">
    <property type="component" value="Unassembled WGS sequence"/>
</dbReference>
<dbReference type="InterPro" id="IPR009793">
    <property type="entry name" value="DUF1361"/>
</dbReference>
<feature type="transmembrane region" description="Helical" evidence="1">
    <location>
        <begin position="154"/>
        <end position="172"/>
    </location>
</feature>
<protein>
    <submittedName>
        <fullName evidence="2">Uncharacterized membrane protein</fullName>
    </submittedName>
</protein>
<dbReference type="OrthoDB" id="4540541at2"/>
<keyword evidence="1" id="KW-1133">Transmembrane helix</keyword>
<evidence type="ECO:0000313" key="3">
    <source>
        <dbReference type="Proteomes" id="UP000198534"/>
    </source>
</evidence>
<reference evidence="2 3" key="1">
    <citation type="submission" date="2016-10" db="EMBL/GenBank/DDBJ databases">
        <authorList>
            <person name="de Groot N.N."/>
        </authorList>
    </citation>
    <scope>NUCLEOTIDE SEQUENCE [LARGE SCALE GENOMIC DNA]</scope>
    <source>
        <strain evidence="2 3">DSM 45610</strain>
    </source>
</reference>
<feature type="transmembrane region" description="Helical" evidence="1">
    <location>
        <begin position="118"/>
        <end position="142"/>
    </location>
</feature>
<feature type="transmembrane region" description="Helical" evidence="1">
    <location>
        <begin position="204"/>
        <end position="226"/>
    </location>
</feature>
<evidence type="ECO:0000256" key="1">
    <source>
        <dbReference type="SAM" id="Phobius"/>
    </source>
</evidence>
<proteinExistence type="predicted"/>
<organism evidence="2 3">
    <name type="scientific">Marininema mesophilum</name>
    <dbReference type="NCBI Taxonomy" id="1048340"/>
    <lineage>
        <taxon>Bacteria</taxon>
        <taxon>Bacillati</taxon>
        <taxon>Bacillota</taxon>
        <taxon>Bacilli</taxon>
        <taxon>Bacillales</taxon>
        <taxon>Thermoactinomycetaceae</taxon>
        <taxon>Marininema</taxon>
    </lineage>
</organism>
<sequence>MAEIQPPIGKGCFFMEKRFLLSTAFLSIMAVSLTFIHSFVYNSNKNVFLVKNLMLSWIPFIFTIIISREWFRNYSKILLAILIISWIIFLPNTFYMLTDWINLDRDVFVYNRIYSLEPWLILSSYIISIWTSILLGIFSLGIAQKLLTNFKGVLVGRIIITFIIILCSYAIYLGRFLRLNSWEVVTNPVYLFDKLINSLNLNTALFTLIYSIIIISLYISFSPFLIQQFDLTEEKNY</sequence>
<dbReference type="EMBL" id="FNNQ01000011">
    <property type="protein sequence ID" value="SDX17485.1"/>
    <property type="molecule type" value="Genomic_DNA"/>
</dbReference>